<dbReference type="AlphaFoldDB" id="A0A9Q8WGA3"/>
<name>A0A9Q8WGA3_9PEZI</name>
<accession>A0A9Q8WGA3</accession>
<dbReference type="RefSeq" id="XP_049144206.1">
    <property type="nucleotide sequence ID" value="XM_049287063.1"/>
</dbReference>
<organism evidence="1 2">
    <name type="scientific">Colletotrichum lupini</name>
    <dbReference type="NCBI Taxonomy" id="145971"/>
    <lineage>
        <taxon>Eukaryota</taxon>
        <taxon>Fungi</taxon>
        <taxon>Dikarya</taxon>
        <taxon>Ascomycota</taxon>
        <taxon>Pezizomycotina</taxon>
        <taxon>Sordariomycetes</taxon>
        <taxon>Hypocreomycetidae</taxon>
        <taxon>Glomerellales</taxon>
        <taxon>Glomerellaceae</taxon>
        <taxon>Colletotrichum</taxon>
        <taxon>Colletotrichum acutatum species complex</taxon>
    </lineage>
</organism>
<dbReference type="EMBL" id="CP019476">
    <property type="protein sequence ID" value="UQC82583.1"/>
    <property type="molecule type" value="Genomic_DNA"/>
</dbReference>
<evidence type="ECO:0000313" key="2">
    <source>
        <dbReference type="Proteomes" id="UP000830671"/>
    </source>
</evidence>
<dbReference type="Proteomes" id="UP000830671">
    <property type="component" value="Chromosome 4"/>
</dbReference>
<dbReference type="GeneID" id="73342073"/>
<dbReference type="KEGG" id="clup:CLUP02_08073"/>
<protein>
    <submittedName>
        <fullName evidence="1">Uncharacterized protein</fullName>
    </submittedName>
</protein>
<evidence type="ECO:0000313" key="1">
    <source>
        <dbReference type="EMBL" id="UQC82583.1"/>
    </source>
</evidence>
<gene>
    <name evidence="1" type="ORF">CLUP02_08073</name>
</gene>
<reference evidence="1" key="1">
    <citation type="journal article" date="2021" name="Mol. Plant Microbe Interact.">
        <title>Complete Genome Sequence of the Plant-Pathogenic Fungus Colletotrichum lupini.</title>
        <authorList>
            <person name="Baroncelli R."/>
            <person name="Pensec F."/>
            <person name="Da Lio D."/>
            <person name="Boufleur T."/>
            <person name="Vicente I."/>
            <person name="Sarrocco S."/>
            <person name="Picot A."/>
            <person name="Baraldi E."/>
            <person name="Sukno S."/>
            <person name="Thon M."/>
            <person name="Le Floch G."/>
        </authorList>
    </citation>
    <scope>NUCLEOTIDE SEQUENCE</scope>
    <source>
        <strain evidence="1">IMI 504893</strain>
    </source>
</reference>
<keyword evidence="2" id="KW-1185">Reference proteome</keyword>
<proteinExistence type="predicted"/>
<sequence>MRPMEAQPSDFRALALPCPSLHNPCQHVLYWASPLDSRPTTTVVERCWQTPRRTPTFHGHLNPCLLLEGLTMESHHQMAFLVSVGTQDLDILCYPKKLGLSQQRDECEHLVHAPKTQTADSSFSSDKHWPQPCCCTLYMYNDLRRHHPLSRHLLLLKNFLLNPLPSFGNHRVFLVGTNAYQRLVFLLGLSWSYGGHISQPTSVFLELEEDSSLTQHTYQNIIKYWCFLESLDHIIVFSIVP</sequence>